<dbReference type="HOGENOM" id="CLU_2049933_0_0_1"/>
<evidence type="ECO:0000313" key="2">
    <source>
        <dbReference type="EMBL" id="EFX06674.1"/>
    </source>
</evidence>
<dbReference type="Proteomes" id="UP000007796">
    <property type="component" value="Unassembled WGS sequence"/>
</dbReference>
<dbReference type="GeneID" id="25980489"/>
<dbReference type="EMBL" id="GL629729">
    <property type="protein sequence ID" value="EFX06674.1"/>
    <property type="molecule type" value="Genomic_DNA"/>
</dbReference>
<organism evidence="3">
    <name type="scientific">Grosmannia clavigera (strain kw1407 / UAMH 11150)</name>
    <name type="common">Blue stain fungus</name>
    <name type="synonym">Graphiocladiella clavigera</name>
    <dbReference type="NCBI Taxonomy" id="655863"/>
    <lineage>
        <taxon>Eukaryota</taxon>
        <taxon>Fungi</taxon>
        <taxon>Dikarya</taxon>
        <taxon>Ascomycota</taxon>
        <taxon>Pezizomycotina</taxon>
        <taxon>Sordariomycetes</taxon>
        <taxon>Sordariomycetidae</taxon>
        <taxon>Ophiostomatales</taxon>
        <taxon>Ophiostomataceae</taxon>
        <taxon>Leptographium</taxon>
    </lineage>
</organism>
<reference evidence="2 3" key="1">
    <citation type="journal article" date="2011" name="Proc. Natl. Acad. Sci. U.S.A.">
        <title>Genome and transcriptome analyses of the mountain pine beetle-fungal symbiont Grosmannia clavigera, a lodgepole pine pathogen.</title>
        <authorList>
            <person name="DiGuistini S."/>
            <person name="Wang Y."/>
            <person name="Liao N.Y."/>
            <person name="Taylor G."/>
            <person name="Tanguay P."/>
            <person name="Feau N."/>
            <person name="Henrissat B."/>
            <person name="Chan S.K."/>
            <person name="Hesse-Orce U."/>
            <person name="Alamouti S.M."/>
            <person name="Tsui C.K.M."/>
            <person name="Docking R.T."/>
            <person name="Levasseur A."/>
            <person name="Haridas S."/>
            <person name="Robertson G."/>
            <person name="Birol I."/>
            <person name="Holt R.A."/>
            <person name="Marra M.A."/>
            <person name="Hamelin R.C."/>
            <person name="Hirst M."/>
            <person name="Jones S.J.M."/>
            <person name="Bohlmann J."/>
            <person name="Breuil C."/>
        </authorList>
    </citation>
    <scope>NUCLEOTIDE SEQUENCE [LARGE SCALE GENOMIC DNA]</scope>
    <source>
        <strain evidence="3">kw1407 / UAMH 11150</strain>
    </source>
</reference>
<evidence type="ECO:0000313" key="3">
    <source>
        <dbReference type="Proteomes" id="UP000007796"/>
    </source>
</evidence>
<feature type="region of interest" description="Disordered" evidence="1">
    <location>
        <begin position="79"/>
        <end position="120"/>
    </location>
</feature>
<dbReference type="RefSeq" id="XP_014176156.1">
    <property type="nucleotide sequence ID" value="XM_014320681.1"/>
</dbReference>
<accession>F0X6V3</accession>
<keyword evidence="3" id="KW-1185">Reference proteome</keyword>
<proteinExistence type="predicted"/>
<protein>
    <submittedName>
        <fullName evidence="2">Uncharacterized protein</fullName>
    </submittedName>
</protein>
<evidence type="ECO:0000256" key="1">
    <source>
        <dbReference type="SAM" id="MobiDB-lite"/>
    </source>
</evidence>
<dbReference type="AlphaFoldDB" id="F0X6V3"/>
<gene>
    <name evidence="2" type="ORF">CMQ_6995</name>
</gene>
<dbReference type="InParanoid" id="F0X6V3"/>
<sequence length="120" mass="13624">MFWRSWRTAGTSFNHFVEERGENATAKEKEHNSVDHICSLFEYPLGKWTEFYKWEDVGSAYARNLLDPFYAKYARKGSVLDDSSSEAGYNKDLDADGGDGHDDGDDDGADGQRNAAKWTR</sequence>
<name>F0X6V3_GROCL</name>
<feature type="compositionally biased region" description="Basic and acidic residues" evidence="1">
    <location>
        <begin position="89"/>
        <end position="101"/>
    </location>
</feature>